<gene>
    <name evidence="1" type="ORF">DFR59_11354</name>
</gene>
<dbReference type="Proteomes" id="UP000255326">
    <property type="component" value="Unassembled WGS sequence"/>
</dbReference>
<proteinExistence type="predicted"/>
<evidence type="ECO:0000313" key="1">
    <source>
        <dbReference type="EMBL" id="RDI40030.1"/>
    </source>
</evidence>
<organism evidence="1 2">
    <name type="scientific">Falsibacillus pallidus</name>
    <dbReference type="NCBI Taxonomy" id="493781"/>
    <lineage>
        <taxon>Bacteria</taxon>
        <taxon>Bacillati</taxon>
        <taxon>Bacillota</taxon>
        <taxon>Bacilli</taxon>
        <taxon>Bacillales</taxon>
        <taxon>Bacillaceae</taxon>
        <taxon>Falsibacillus</taxon>
    </lineage>
</organism>
<accession>A0A370GA11</accession>
<evidence type="ECO:0000313" key="2">
    <source>
        <dbReference type="Proteomes" id="UP000255326"/>
    </source>
</evidence>
<comment type="caution">
    <text evidence="1">The sequence shown here is derived from an EMBL/GenBank/DDBJ whole genome shotgun (WGS) entry which is preliminary data.</text>
</comment>
<keyword evidence="2" id="KW-1185">Reference proteome</keyword>
<protein>
    <submittedName>
        <fullName evidence="1">Uncharacterized protein</fullName>
    </submittedName>
</protein>
<dbReference type="AlphaFoldDB" id="A0A370GA11"/>
<name>A0A370GA11_9BACI</name>
<reference evidence="1 2" key="1">
    <citation type="submission" date="2018-07" db="EMBL/GenBank/DDBJ databases">
        <title>Genomic Encyclopedia of Type Strains, Phase IV (KMG-IV): sequencing the most valuable type-strain genomes for metagenomic binning, comparative biology and taxonomic classification.</title>
        <authorList>
            <person name="Goeker M."/>
        </authorList>
    </citation>
    <scope>NUCLEOTIDE SEQUENCE [LARGE SCALE GENOMIC DNA]</scope>
    <source>
        <strain evidence="1 2">DSM 25281</strain>
    </source>
</reference>
<sequence>MFSFSSFGTVLKRKYKGAIEVKTQELYKILEKSIQLSKNENMDAYKILMLLEKDLEPLLKEENDESELA</sequence>
<dbReference type="EMBL" id="QQAY01000013">
    <property type="protein sequence ID" value="RDI40030.1"/>
    <property type="molecule type" value="Genomic_DNA"/>
</dbReference>